<organism evidence="1 2">
    <name type="scientific">Ferrimonas pelagia</name>
    <dbReference type="NCBI Taxonomy" id="1177826"/>
    <lineage>
        <taxon>Bacteria</taxon>
        <taxon>Pseudomonadati</taxon>
        <taxon>Pseudomonadota</taxon>
        <taxon>Gammaproteobacteria</taxon>
        <taxon>Alteromonadales</taxon>
        <taxon>Ferrimonadaceae</taxon>
        <taxon>Ferrimonas</taxon>
    </lineage>
</organism>
<evidence type="ECO:0000313" key="1">
    <source>
        <dbReference type="EMBL" id="GAA4873560.1"/>
    </source>
</evidence>
<comment type="caution">
    <text evidence="1">The sequence shown here is derived from an EMBL/GenBank/DDBJ whole genome shotgun (WGS) entry which is preliminary data.</text>
</comment>
<protein>
    <submittedName>
        <fullName evidence="1">DUF3626 domain-containing protein</fullName>
    </submittedName>
</protein>
<gene>
    <name evidence="1" type="ORF">GCM10023333_03030</name>
</gene>
<keyword evidence="2" id="KW-1185">Reference proteome</keyword>
<evidence type="ECO:0000313" key="2">
    <source>
        <dbReference type="Proteomes" id="UP001499988"/>
    </source>
</evidence>
<dbReference type="Proteomes" id="UP001499988">
    <property type="component" value="Unassembled WGS sequence"/>
</dbReference>
<sequence length="301" mass="33669">MITLPAGLLMLYKITFSPYPLTGDPVSPHHDALNAIQAKSSGVAASCDHPITINFHTDRRTHDGMPLLLAMAKDGQLKSQFETGTSNGGLTAFTGGERWRWEQRVFDGSYDHALPSQRPKYGALNVQALPYGASPRFGSAHFRLKAHVLARTTFCYPDSFFEPEHFATHRHLAPLIDQLNSDDCDPLDAYIEAQIHGPLSLQQDVEALVLDPIYQGTEIERQAQQLPVTLEWHQGFALSIEKMAQYPGYRGAQFIEIARTIAREGLITAEILSHAIHHLGHDPQDIKKVWHYLARFGYPQP</sequence>
<dbReference type="EMBL" id="BAABJZ010000004">
    <property type="protein sequence ID" value="GAA4873560.1"/>
    <property type="molecule type" value="Genomic_DNA"/>
</dbReference>
<reference evidence="2" key="1">
    <citation type="journal article" date="2019" name="Int. J. Syst. Evol. Microbiol.">
        <title>The Global Catalogue of Microorganisms (GCM) 10K type strain sequencing project: providing services to taxonomists for standard genome sequencing and annotation.</title>
        <authorList>
            <consortium name="The Broad Institute Genomics Platform"/>
            <consortium name="The Broad Institute Genome Sequencing Center for Infectious Disease"/>
            <person name="Wu L."/>
            <person name="Ma J."/>
        </authorList>
    </citation>
    <scope>NUCLEOTIDE SEQUENCE [LARGE SCALE GENOMIC DNA]</scope>
    <source>
        <strain evidence="2">JCM 18401</strain>
    </source>
</reference>
<proteinExistence type="predicted"/>
<dbReference type="InterPro" id="IPR022074">
    <property type="entry name" value="DUF3626"/>
</dbReference>
<dbReference type="Pfam" id="PF12294">
    <property type="entry name" value="DUF3626"/>
    <property type="match status" value="1"/>
</dbReference>
<name>A0ABP9EA34_9GAMM</name>
<accession>A0ABP9EA34</accession>